<sequence>MSIKEHAHGYNGQKKSFSSREGID</sequence>
<proteinExistence type="predicted"/>
<evidence type="ECO:0000313" key="2">
    <source>
        <dbReference type="EMBL" id="ELQ32993.1"/>
    </source>
</evidence>
<accession>A0AA97PFU7</accession>
<dbReference type="AlphaFoldDB" id="A0AA97PFU7"/>
<protein>
    <submittedName>
        <fullName evidence="2">Uncharacterized protein</fullName>
    </submittedName>
</protein>
<dbReference type="EMBL" id="JH793307">
    <property type="protein sequence ID" value="ELQ32993.1"/>
    <property type="molecule type" value="Genomic_DNA"/>
</dbReference>
<organism evidence="2">
    <name type="scientific">Pyricularia oryzae (strain Y34)</name>
    <name type="common">Rice blast fungus</name>
    <name type="synonym">Magnaporthe oryzae</name>
    <dbReference type="NCBI Taxonomy" id="1143189"/>
    <lineage>
        <taxon>Eukaryota</taxon>
        <taxon>Fungi</taxon>
        <taxon>Dikarya</taxon>
        <taxon>Ascomycota</taxon>
        <taxon>Pezizomycotina</taxon>
        <taxon>Sordariomycetes</taxon>
        <taxon>Sordariomycetidae</taxon>
        <taxon>Magnaporthales</taxon>
        <taxon>Pyriculariaceae</taxon>
        <taxon>Pyricularia</taxon>
    </lineage>
</organism>
<evidence type="ECO:0000256" key="1">
    <source>
        <dbReference type="SAM" id="MobiDB-lite"/>
    </source>
</evidence>
<gene>
    <name evidence="2" type="ORF">OOU_Y34scaffold01005g17</name>
</gene>
<name>A0AA97PFU7_PYRO3</name>
<dbReference type="Proteomes" id="UP000011086">
    <property type="component" value="Unassembled WGS sequence"/>
</dbReference>
<feature type="region of interest" description="Disordered" evidence="1">
    <location>
        <begin position="1"/>
        <end position="24"/>
    </location>
</feature>
<reference evidence="2" key="1">
    <citation type="journal article" date="2012" name="PLoS Genet.">
        <title>Comparative analysis of the genomes of two field isolates of the rice blast fungus Magnaporthe oryzae.</title>
        <authorList>
            <person name="Xue M."/>
            <person name="Yang J."/>
            <person name="Li Z."/>
            <person name="Hu S."/>
            <person name="Yao N."/>
            <person name="Dean R.A."/>
            <person name="Zhao W."/>
            <person name="Shen M."/>
            <person name="Zhang H."/>
            <person name="Li C."/>
            <person name="Liu L."/>
            <person name="Cao L."/>
            <person name="Xu X."/>
            <person name="Xing Y."/>
            <person name="Hsiang T."/>
            <person name="Zhang Z."/>
            <person name="Xu J.R."/>
            <person name="Peng Y.L."/>
        </authorList>
    </citation>
    <scope>NUCLEOTIDE SEQUENCE</scope>
    <source>
        <strain evidence="2">Y34</strain>
    </source>
</reference>